<dbReference type="Proteomes" id="UP001434883">
    <property type="component" value="Unassembled WGS sequence"/>
</dbReference>
<evidence type="ECO:0000313" key="2">
    <source>
        <dbReference type="EMBL" id="MEQ2204840.1"/>
    </source>
</evidence>
<proteinExistence type="predicted"/>
<organism evidence="2 3">
    <name type="scientific">Xenoophorus captivus</name>
    <dbReference type="NCBI Taxonomy" id="1517983"/>
    <lineage>
        <taxon>Eukaryota</taxon>
        <taxon>Metazoa</taxon>
        <taxon>Chordata</taxon>
        <taxon>Craniata</taxon>
        <taxon>Vertebrata</taxon>
        <taxon>Euteleostomi</taxon>
        <taxon>Actinopterygii</taxon>
        <taxon>Neopterygii</taxon>
        <taxon>Teleostei</taxon>
        <taxon>Neoteleostei</taxon>
        <taxon>Acanthomorphata</taxon>
        <taxon>Ovalentaria</taxon>
        <taxon>Atherinomorphae</taxon>
        <taxon>Cyprinodontiformes</taxon>
        <taxon>Goodeidae</taxon>
        <taxon>Xenoophorus</taxon>
    </lineage>
</organism>
<feature type="non-terminal residue" evidence="2">
    <location>
        <position position="1"/>
    </location>
</feature>
<keyword evidence="3" id="KW-1185">Reference proteome</keyword>
<evidence type="ECO:0000256" key="1">
    <source>
        <dbReference type="SAM" id="MobiDB-lite"/>
    </source>
</evidence>
<reference evidence="2 3" key="1">
    <citation type="submission" date="2021-06" db="EMBL/GenBank/DDBJ databases">
        <authorList>
            <person name="Palmer J.M."/>
        </authorList>
    </citation>
    <scope>NUCLEOTIDE SEQUENCE [LARGE SCALE GENOMIC DNA]</scope>
    <source>
        <strain evidence="2 3">XC_2019</strain>
        <tissue evidence="2">Muscle</tissue>
    </source>
</reference>
<comment type="caution">
    <text evidence="2">The sequence shown here is derived from an EMBL/GenBank/DDBJ whole genome shotgun (WGS) entry which is preliminary data.</text>
</comment>
<evidence type="ECO:0000313" key="3">
    <source>
        <dbReference type="Proteomes" id="UP001434883"/>
    </source>
</evidence>
<protein>
    <submittedName>
        <fullName evidence="2">Uncharacterized protein</fullName>
    </submittedName>
</protein>
<feature type="region of interest" description="Disordered" evidence="1">
    <location>
        <begin position="61"/>
        <end position="90"/>
    </location>
</feature>
<sequence>FHHLRTFMSCRKKRRRSFIFKLYLYFLSDRVYLQFSLDHLLILSPSVTMVTTLRLKGEESGSDVTHRKRRVEEESGVGINKRRPDEQVSSSVAMSTVPEGGASQAFVSMVIKVKHKGGVAWRNTGIWTNGGEEGLQLEFSITALVIGPVVGWGRDPMNGPMMKREVEPKREEKVRNSLPVVYLQNCTAVFC</sequence>
<dbReference type="EMBL" id="JAHRIN010037698">
    <property type="protein sequence ID" value="MEQ2204840.1"/>
    <property type="molecule type" value="Genomic_DNA"/>
</dbReference>
<accession>A0ABV0R9L3</accession>
<name>A0ABV0R9L3_9TELE</name>
<gene>
    <name evidence="2" type="ORF">XENOCAPTIV_019310</name>
</gene>